<proteinExistence type="predicted"/>
<protein>
    <submittedName>
        <fullName evidence="1">Type II toxin-antitoxin system PemK/MazF family toxin</fullName>
    </submittedName>
</protein>
<keyword evidence="2" id="KW-1185">Reference proteome</keyword>
<comment type="caution">
    <text evidence="1">The sequence shown here is derived from an EMBL/GenBank/DDBJ whole genome shotgun (WGS) entry which is preliminary data.</text>
</comment>
<sequence>MKYDRGDVVYGRDPFDNSTDARPWLIVSDDSHPFYGKQYVALTLTSKSWYDEGFELCDEHWIRGGMPAQSKVVTWGFASPDHDDLDHDRWQGTLETEVVDACVEQATDYMGR</sequence>
<reference evidence="1 2" key="1">
    <citation type="journal article" date="2019" name="Int. J. Syst. Evol. Microbiol.">
        <title>The Global Catalogue of Microorganisms (GCM) 10K type strain sequencing project: providing services to taxonomists for standard genome sequencing and annotation.</title>
        <authorList>
            <consortium name="The Broad Institute Genomics Platform"/>
            <consortium name="The Broad Institute Genome Sequencing Center for Infectious Disease"/>
            <person name="Wu L."/>
            <person name="Ma J."/>
        </authorList>
    </citation>
    <scope>NUCLEOTIDE SEQUENCE [LARGE SCALE GENOMIC DNA]</scope>
    <source>
        <strain evidence="1 2">DT72</strain>
    </source>
</reference>
<dbReference type="SUPFAM" id="SSF50118">
    <property type="entry name" value="Cell growth inhibitor/plasmid maintenance toxic component"/>
    <property type="match status" value="1"/>
</dbReference>
<evidence type="ECO:0000313" key="2">
    <source>
        <dbReference type="Proteomes" id="UP001596407"/>
    </source>
</evidence>
<dbReference type="Proteomes" id="UP001596407">
    <property type="component" value="Unassembled WGS sequence"/>
</dbReference>
<dbReference type="GeneID" id="79302568"/>
<gene>
    <name evidence="1" type="ORF">ACFQJ6_12195</name>
</gene>
<evidence type="ECO:0000313" key="1">
    <source>
        <dbReference type="EMBL" id="MFC7080755.1"/>
    </source>
</evidence>
<name>A0ABD5WMV2_9EURY</name>
<accession>A0ABD5WMV2</accession>
<organism evidence="1 2">
    <name type="scientific">Halorussus caseinilyticus</name>
    <dbReference type="NCBI Taxonomy" id="3034025"/>
    <lineage>
        <taxon>Archaea</taxon>
        <taxon>Methanobacteriati</taxon>
        <taxon>Methanobacteriota</taxon>
        <taxon>Stenosarchaea group</taxon>
        <taxon>Halobacteria</taxon>
        <taxon>Halobacteriales</taxon>
        <taxon>Haladaptataceae</taxon>
        <taxon>Halorussus</taxon>
    </lineage>
</organism>
<dbReference type="EMBL" id="JBHSZH010000005">
    <property type="protein sequence ID" value="MFC7080755.1"/>
    <property type="molecule type" value="Genomic_DNA"/>
</dbReference>
<dbReference type="AlphaFoldDB" id="A0ABD5WMV2"/>
<dbReference type="RefSeq" id="WP_276281372.1">
    <property type="nucleotide sequence ID" value="NZ_CP119809.1"/>
</dbReference>